<feature type="non-terminal residue" evidence="2">
    <location>
        <position position="1"/>
    </location>
</feature>
<dbReference type="Pfam" id="PF00072">
    <property type="entry name" value="Response_reg"/>
    <property type="match status" value="1"/>
</dbReference>
<proteinExistence type="predicted"/>
<dbReference type="SMART" id="SM00448">
    <property type="entry name" value="REC"/>
    <property type="match status" value="1"/>
</dbReference>
<evidence type="ECO:0000313" key="2">
    <source>
        <dbReference type="EMBL" id="GAG56717.1"/>
    </source>
</evidence>
<comment type="caution">
    <text evidence="2">The sequence shown here is derived from an EMBL/GenBank/DDBJ whole genome shotgun (WGS) entry which is preliminary data.</text>
</comment>
<evidence type="ECO:0000259" key="1">
    <source>
        <dbReference type="PROSITE" id="PS50110"/>
    </source>
</evidence>
<dbReference type="InterPro" id="IPR013785">
    <property type="entry name" value="Aldolase_TIM"/>
</dbReference>
<dbReference type="SUPFAM" id="SSF52172">
    <property type="entry name" value="CheY-like"/>
    <property type="match status" value="1"/>
</dbReference>
<sequence>ELFSNQESIRVVDQASNGVEAYEMVKKYKPDVLVLGLLMPKMDGLDAFNLIMDEYPLPTIIISEIGPQNTDTSVLALLLGAFDYIIKPGGIGAKDLTRFKEELLYKVLLAAQSQIRRIIEEENL</sequence>
<reference evidence="2" key="1">
    <citation type="journal article" date="2014" name="Front. Microbiol.">
        <title>High frequency of phylogenetically diverse reductive dehalogenase-homologous genes in deep subseafloor sedimentary metagenomes.</title>
        <authorList>
            <person name="Kawai M."/>
            <person name="Futagami T."/>
            <person name="Toyoda A."/>
            <person name="Takaki Y."/>
            <person name="Nishi S."/>
            <person name="Hori S."/>
            <person name="Arai W."/>
            <person name="Tsubouchi T."/>
            <person name="Morono Y."/>
            <person name="Uchiyama I."/>
            <person name="Ito T."/>
            <person name="Fujiyama A."/>
            <person name="Inagaki F."/>
            <person name="Takami H."/>
        </authorList>
    </citation>
    <scope>NUCLEOTIDE SEQUENCE</scope>
    <source>
        <strain evidence="2">Expedition CK06-06</strain>
    </source>
</reference>
<accession>X0ZEU8</accession>
<name>X0ZEU8_9ZZZZ</name>
<dbReference type="AlphaFoldDB" id="X0ZEU8"/>
<dbReference type="PANTHER" id="PTHR42872">
    <property type="entry name" value="PROTEIN-GLUTAMATE METHYLESTERASE/PROTEIN-GLUTAMINE GLUTAMINASE"/>
    <property type="match status" value="1"/>
</dbReference>
<dbReference type="PANTHER" id="PTHR42872:SF3">
    <property type="entry name" value="PROTEIN-GLUTAMATE METHYLESTERASE_PROTEIN-GLUTAMINE GLUTAMINASE 1"/>
    <property type="match status" value="1"/>
</dbReference>
<dbReference type="InterPro" id="IPR001789">
    <property type="entry name" value="Sig_transdc_resp-reg_receiver"/>
</dbReference>
<gene>
    <name evidence="2" type="ORF">S01H4_19475</name>
</gene>
<protein>
    <recommendedName>
        <fullName evidence="1">Response regulatory domain-containing protein</fullName>
    </recommendedName>
</protein>
<dbReference type="GO" id="GO:0000160">
    <property type="term" value="P:phosphorelay signal transduction system"/>
    <property type="evidence" value="ECO:0007669"/>
    <property type="project" value="InterPro"/>
</dbReference>
<dbReference type="Gene3D" id="3.20.20.70">
    <property type="entry name" value="Aldolase class I"/>
    <property type="match status" value="1"/>
</dbReference>
<organism evidence="2">
    <name type="scientific">marine sediment metagenome</name>
    <dbReference type="NCBI Taxonomy" id="412755"/>
    <lineage>
        <taxon>unclassified sequences</taxon>
        <taxon>metagenomes</taxon>
        <taxon>ecological metagenomes</taxon>
    </lineage>
</organism>
<dbReference type="CDD" id="cd17541">
    <property type="entry name" value="REC_CheB-like"/>
    <property type="match status" value="1"/>
</dbReference>
<dbReference type="PROSITE" id="PS50110">
    <property type="entry name" value="RESPONSE_REGULATORY"/>
    <property type="match status" value="1"/>
</dbReference>
<dbReference type="EMBL" id="BART01008690">
    <property type="protein sequence ID" value="GAG56717.1"/>
    <property type="molecule type" value="Genomic_DNA"/>
</dbReference>
<dbReference type="InterPro" id="IPR011006">
    <property type="entry name" value="CheY-like_superfamily"/>
</dbReference>
<feature type="domain" description="Response regulatory" evidence="1">
    <location>
        <begin position="1"/>
        <end position="102"/>
    </location>
</feature>